<dbReference type="GO" id="GO:0006412">
    <property type="term" value="P:translation"/>
    <property type="evidence" value="ECO:0007669"/>
    <property type="project" value="InterPro"/>
</dbReference>
<accession>A0A381T9G4</accession>
<dbReference type="InterPro" id="IPR003034">
    <property type="entry name" value="SAP_dom"/>
</dbReference>
<proteinExistence type="predicted"/>
<feature type="compositionally biased region" description="Acidic residues" evidence="3">
    <location>
        <begin position="252"/>
        <end position="270"/>
    </location>
</feature>
<dbReference type="GO" id="GO:1990904">
    <property type="term" value="C:ribonucleoprotein complex"/>
    <property type="evidence" value="ECO:0007669"/>
    <property type="project" value="UniProtKB-KW"/>
</dbReference>
<keyword evidence="2" id="KW-0687">Ribonucleoprotein</keyword>
<dbReference type="Pfam" id="PF01015">
    <property type="entry name" value="Ribosomal_S3Ae"/>
    <property type="match status" value="1"/>
</dbReference>
<feature type="domain" description="SAP" evidence="4">
    <location>
        <begin position="305"/>
        <end position="337"/>
    </location>
</feature>
<sequence length="337" mass="37921">MAKGATARAAARRQKDKWKAKRWYSIRAPRNPWSFKVIGETIAEEEKALLGRHYEVMQSELDGDFSKMHVKIRFRVTDVIGSDALTEFVGHDVMKDHVRRQIRRERGKIDDSIDLVTEDGYFIRIKPFIVTRSRIKGSQKQETRTIARNEVIKFCARSTWISVQKALLDGSLEEEVRKAVSKIQPVRAVFFRRSQLIQSGVVIDEGPTLEEIIADERAEEDSGVDDTDALVESDPEPTSDDTPDSVTRDAETETTLEGETEDRPTEDDSDLSGLPKRLKAEIVSIAKSRGLDASGTKQVIVARIYESLTVPELKVLLKQADKLVSGKKADLVARLAE</sequence>
<evidence type="ECO:0000313" key="5">
    <source>
        <dbReference type="EMBL" id="SVA12815.1"/>
    </source>
</evidence>
<evidence type="ECO:0000256" key="3">
    <source>
        <dbReference type="SAM" id="MobiDB-lite"/>
    </source>
</evidence>
<dbReference type="InterPro" id="IPR036361">
    <property type="entry name" value="SAP_dom_sf"/>
</dbReference>
<dbReference type="Gene3D" id="1.10.720.30">
    <property type="entry name" value="SAP domain"/>
    <property type="match status" value="1"/>
</dbReference>
<dbReference type="AlphaFoldDB" id="A0A381T9G4"/>
<reference evidence="5" key="1">
    <citation type="submission" date="2018-05" db="EMBL/GenBank/DDBJ databases">
        <authorList>
            <person name="Lanie J.A."/>
            <person name="Ng W.-L."/>
            <person name="Kazmierczak K.M."/>
            <person name="Andrzejewski T.M."/>
            <person name="Davidsen T.M."/>
            <person name="Wayne K.J."/>
            <person name="Tettelin H."/>
            <person name="Glass J.I."/>
            <person name="Rusch D."/>
            <person name="Podicherti R."/>
            <person name="Tsui H.-C.T."/>
            <person name="Winkler M.E."/>
        </authorList>
    </citation>
    <scope>NUCLEOTIDE SEQUENCE</scope>
</reference>
<dbReference type="EMBL" id="UINC01004233">
    <property type="protein sequence ID" value="SVA12815.1"/>
    <property type="molecule type" value="Genomic_DNA"/>
</dbReference>
<protein>
    <recommendedName>
        <fullName evidence="4">SAP domain-containing protein</fullName>
    </recommendedName>
</protein>
<evidence type="ECO:0000256" key="2">
    <source>
        <dbReference type="ARBA" id="ARBA00023274"/>
    </source>
</evidence>
<dbReference type="GO" id="GO:0005840">
    <property type="term" value="C:ribosome"/>
    <property type="evidence" value="ECO:0007669"/>
    <property type="project" value="UniProtKB-KW"/>
</dbReference>
<dbReference type="InterPro" id="IPR001593">
    <property type="entry name" value="Ribosomal_eS1"/>
</dbReference>
<dbReference type="PROSITE" id="PS50800">
    <property type="entry name" value="SAP"/>
    <property type="match status" value="1"/>
</dbReference>
<dbReference type="Pfam" id="PF02037">
    <property type="entry name" value="SAP"/>
    <property type="match status" value="1"/>
</dbReference>
<keyword evidence="1" id="KW-0689">Ribosomal protein</keyword>
<dbReference type="SMART" id="SM01397">
    <property type="entry name" value="Ribosomal_S3Ae"/>
    <property type="match status" value="1"/>
</dbReference>
<gene>
    <name evidence="5" type="ORF">METZ01_LOCUS65669</name>
</gene>
<dbReference type="GO" id="GO:0003735">
    <property type="term" value="F:structural constituent of ribosome"/>
    <property type="evidence" value="ECO:0007669"/>
    <property type="project" value="InterPro"/>
</dbReference>
<evidence type="ECO:0000259" key="4">
    <source>
        <dbReference type="PROSITE" id="PS50800"/>
    </source>
</evidence>
<feature type="region of interest" description="Disordered" evidence="3">
    <location>
        <begin position="215"/>
        <end position="274"/>
    </location>
</feature>
<name>A0A381T9G4_9ZZZZ</name>
<evidence type="ECO:0000256" key="1">
    <source>
        <dbReference type="ARBA" id="ARBA00022980"/>
    </source>
</evidence>
<feature type="compositionally biased region" description="Acidic residues" evidence="3">
    <location>
        <begin position="217"/>
        <end position="243"/>
    </location>
</feature>
<organism evidence="5">
    <name type="scientific">marine metagenome</name>
    <dbReference type="NCBI Taxonomy" id="408172"/>
    <lineage>
        <taxon>unclassified sequences</taxon>
        <taxon>metagenomes</taxon>
        <taxon>ecological metagenomes</taxon>
    </lineage>
</organism>